<dbReference type="AlphaFoldDB" id="S7X172"/>
<evidence type="ECO:0000313" key="2">
    <source>
        <dbReference type="Proteomes" id="UP000014962"/>
    </source>
</evidence>
<reference evidence="1 2" key="1">
    <citation type="journal article" date="2013" name="Genome Announc.">
        <title>Draft Genome Sequence of Winogradskyella psychrotolerans RS-3T, Isolated from the Marine Transect of Kongsfjorden, Ny-Alesund, Svalbard, Arctic Ocean.</title>
        <authorList>
            <person name="Kumar Pinnaka A."/>
            <person name="Ara S."/>
            <person name="Singh A."/>
            <person name="Shivaji S."/>
        </authorList>
    </citation>
    <scope>NUCLEOTIDE SEQUENCE [LARGE SCALE GENOMIC DNA]</scope>
    <source>
        <strain evidence="1 2">RS-3</strain>
    </source>
</reference>
<sequence>MAIHSYSQVDTPQTLDDQIDKGIALMFQKEHSQSIELLITTEAIAKKINGMNKFFGPH</sequence>
<gene>
    <name evidence="1" type="ORF">ADIWIN_2231</name>
</gene>
<proteinExistence type="predicted"/>
<accession>S7X172</accession>
<evidence type="ECO:0000313" key="1">
    <source>
        <dbReference type="EMBL" id="EPR72759.1"/>
    </source>
</evidence>
<name>S7X172_9FLAO</name>
<keyword evidence="2" id="KW-1185">Reference proteome</keyword>
<dbReference type="Proteomes" id="UP000014962">
    <property type="component" value="Unassembled WGS sequence"/>
</dbReference>
<comment type="caution">
    <text evidence="1">The sequence shown here is derived from an EMBL/GenBank/DDBJ whole genome shotgun (WGS) entry which is preliminary data.</text>
</comment>
<protein>
    <submittedName>
        <fullName evidence="1">Uncharacterized protein</fullName>
    </submittedName>
</protein>
<dbReference type="RefSeq" id="WP_020897314.1">
    <property type="nucleotide sequence ID" value="NZ_ATMR01000101.1"/>
</dbReference>
<dbReference type="STRING" id="641526.ADIWIN_2231"/>
<organism evidence="1 2">
    <name type="scientific">Winogradskyella psychrotolerans RS-3</name>
    <dbReference type="NCBI Taxonomy" id="641526"/>
    <lineage>
        <taxon>Bacteria</taxon>
        <taxon>Pseudomonadati</taxon>
        <taxon>Bacteroidota</taxon>
        <taxon>Flavobacteriia</taxon>
        <taxon>Flavobacteriales</taxon>
        <taxon>Flavobacteriaceae</taxon>
        <taxon>Winogradskyella</taxon>
    </lineage>
</organism>
<dbReference type="EMBL" id="ATMR01000101">
    <property type="protein sequence ID" value="EPR72759.1"/>
    <property type="molecule type" value="Genomic_DNA"/>
</dbReference>